<comment type="subcellular location">
    <subcellularLocation>
        <location evidence="1">Mitochondrion inner membrane</location>
        <topology evidence="1">Multi-pass membrane protein</topology>
    </subcellularLocation>
</comment>
<protein>
    <recommendedName>
        <fullName evidence="14">ABC transporter B family member 28</fullName>
    </recommendedName>
</protein>
<evidence type="ECO:0000256" key="7">
    <source>
        <dbReference type="ARBA" id="ARBA00022989"/>
    </source>
</evidence>
<evidence type="ECO:0000259" key="11">
    <source>
        <dbReference type="PROSITE" id="PS50929"/>
    </source>
</evidence>
<feature type="transmembrane region" description="Helical" evidence="9">
    <location>
        <begin position="131"/>
        <end position="155"/>
    </location>
</feature>
<feature type="transmembrane region" description="Helical" evidence="9">
    <location>
        <begin position="386"/>
        <end position="407"/>
    </location>
</feature>
<keyword evidence="13" id="KW-1185">Reference proteome</keyword>
<proteinExistence type="predicted"/>
<feature type="domain" description="ABC transporter" evidence="10">
    <location>
        <begin position="491"/>
        <end position="729"/>
    </location>
</feature>
<dbReference type="GO" id="GO:0090374">
    <property type="term" value="P:oligopeptide export from mitochondrion"/>
    <property type="evidence" value="ECO:0007669"/>
    <property type="project" value="TreeGrafter"/>
</dbReference>
<keyword evidence="5" id="KW-0547">Nucleotide-binding</keyword>
<evidence type="ECO:0000256" key="3">
    <source>
        <dbReference type="ARBA" id="ARBA00022528"/>
    </source>
</evidence>
<dbReference type="PANTHER" id="PTHR43394">
    <property type="entry name" value="ATP-DEPENDENT PERMEASE MDL1, MITOCHONDRIAL"/>
    <property type="match status" value="1"/>
</dbReference>
<dbReference type="GO" id="GO:0016887">
    <property type="term" value="F:ATP hydrolysis activity"/>
    <property type="evidence" value="ECO:0007669"/>
    <property type="project" value="InterPro"/>
</dbReference>
<dbReference type="InterPro" id="IPR017871">
    <property type="entry name" value="ABC_transporter-like_CS"/>
</dbReference>
<dbReference type="CDD" id="cd18557">
    <property type="entry name" value="ABC_6TM_TAP_ABCB8_10_like"/>
    <property type="match status" value="1"/>
</dbReference>
<feature type="transmembrane region" description="Helical" evidence="9">
    <location>
        <begin position="175"/>
        <end position="196"/>
    </location>
</feature>
<feature type="transmembrane region" description="Helical" evidence="9">
    <location>
        <begin position="262"/>
        <end position="290"/>
    </location>
</feature>
<keyword evidence="6" id="KW-0067">ATP-binding</keyword>
<dbReference type="InterPro" id="IPR011527">
    <property type="entry name" value="ABC1_TM_dom"/>
</dbReference>
<dbReference type="Pfam" id="PF00664">
    <property type="entry name" value="ABC_membrane"/>
    <property type="match status" value="1"/>
</dbReference>
<keyword evidence="2" id="KW-0813">Transport</keyword>
<evidence type="ECO:0000256" key="1">
    <source>
        <dbReference type="ARBA" id="ARBA00004448"/>
    </source>
</evidence>
<dbReference type="Gene3D" id="3.40.50.300">
    <property type="entry name" value="P-loop containing nucleotide triphosphate hydrolases"/>
    <property type="match status" value="1"/>
</dbReference>
<dbReference type="PROSITE" id="PS50929">
    <property type="entry name" value="ABC_TM1F"/>
    <property type="match status" value="1"/>
</dbReference>
<evidence type="ECO:0000256" key="4">
    <source>
        <dbReference type="ARBA" id="ARBA00022692"/>
    </source>
</evidence>
<evidence type="ECO:0000256" key="2">
    <source>
        <dbReference type="ARBA" id="ARBA00022448"/>
    </source>
</evidence>
<keyword evidence="7 9" id="KW-1133">Transmembrane helix</keyword>
<evidence type="ECO:0008006" key="14">
    <source>
        <dbReference type="Google" id="ProtNLM"/>
    </source>
</evidence>
<evidence type="ECO:0000256" key="6">
    <source>
        <dbReference type="ARBA" id="ARBA00022840"/>
    </source>
</evidence>
<dbReference type="PANTHER" id="PTHR43394:SF7">
    <property type="entry name" value="ABC TRANSPORTER B FAMILY MEMBER 28"/>
    <property type="match status" value="1"/>
</dbReference>
<dbReference type="Proteomes" id="UP000825935">
    <property type="component" value="Chromosome 23"/>
</dbReference>
<dbReference type="InterPro" id="IPR027417">
    <property type="entry name" value="P-loop_NTPase"/>
</dbReference>
<name>A0A8T2S207_CERRI</name>
<gene>
    <name evidence="12" type="ORF">KP509_23G038100</name>
</gene>
<dbReference type="GO" id="GO:0005524">
    <property type="term" value="F:ATP binding"/>
    <property type="evidence" value="ECO:0007669"/>
    <property type="project" value="UniProtKB-KW"/>
</dbReference>
<keyword evidence="4 9" id="KW-0812">Transmembrane</keyword>
<dbReference type="PROSITE" id="PS50893">
    <property type="entry name" value="ABC_TRANSPORTER_2"/>
    <property type="match status" value="1"/>
</dbReference>
<evidence type="ECO:0000256" key="8">
    <source>
        <dbReference type="ARBA" id="ARBA00023136"/>
    </source>
</evidence>
<evidence type="ECO:0000259" key="10">
    <source>
        <dbReference type="PROSITE" id="PS50893"/>
    </source>
</evidence>
<dbReference type="Pfam" id="PF00005">
    <property type="entry name" value="ABC_tran"/>
    <property type="match status" value="1"/>
</dbReference>
<keyword evidence="3" id="KW-0150">Chloroplast</keyword>
<sequence>MASTVHHCLIRASDYEGHLYTSRPLSKDRRCWMRCNSSLILKRKSHIANSYPSAWKPFLTPPQLKKGPSQGRASFARAAYISAPAADPNTLYFSSHANGYSEFYDNELRRPKDVITWKLIGSLILEERLRLLFSLVSLIGCSACTLSMPVFSGRFFETLIGNSPEPLWRLLSKLAVIYCLEPVLTVIFVTNMTTIWENVMASLRRRVFQRVLIQKVEFFDRHKVGELTGLLTSELGSVKDLVNENVSRDRGFRALSETLGTLVILFSLSTQLAPILGLLMLVISVLVAVYKRTTVPIFKAHGSSIARISDWASETFAAIRTVRTFGGEKRQIAVFDEQVRAYQQSGVKLGLLKSANESWTRVVIYISLMALYILGGTKVKAGQLPVGTMVSFIGYTFTLTFAVQGVVNSLGDVRTVLAAIDRVNSIISDTEVDQSLAYGLERDVRGELQSTRICSEAVPSDMQTTSNYLSEPDSVEKVPKTVCELAWSGDVVLEDVYFSYPLRPDIEVLKGINLVLRKGTITAIVGSSGAGKSTIVQLLARFYEPTSGRITLGGEDVRQFDKSEWARAISIVNQEPVLFAMSVAENIAYGLPNENVSQDDIVAAAKAANAHDFIISLPMGYSTLVGERGSLLSGGQRQRVAIARALLKNAPLLILDEATSALDTVSEQLVQGALDRLMKGRTTLVIAHRLSTVQKADQIAVCVDGKIAELGSHAELVSQGGTYSTLVDSQRLAFD</sequence>
<dbReference type="AlphaFoldDB" id="A0A8T2S207"/>
<dbReference type="OrthoDB" id="6500128at2759"/>
<dbReference type="GO" id="GO:0005743">
    <property type="term" value="C:mitochondrial inner membrane"/>
    <property type="evidence" value="ECO:0007669"/>
    <property type="project" value="UniProtKB-SubCell"/>
</dbReference>
<comment type="caution">
    <text evidence="12">The sequence shown here is derived from an EMBL/GenBank/DDBJ whole genome shotgun (WGS) entry which is preliminary data.</text>
</comment>
<reference evidence="12 13" key="1">
    <citation type="submission" date="2021-08" db="EMBL/GenBank/DDBJ databases">
        <title>WGS assembly of Ceratopteris richardii.</title>
        <authorList>
            <person name="Marchant D.B."/>
            <person name="Chen G."/>
            <person name="Jenkins J."/>
            <person name="Shu S."/>
            <person name="Leebens-Mack J."/>
            <person name="Grimwood J."/>
            <person name="Schmutz J."/>
            <person name="Soltis P."/>
            <person name="Soltis D."/>
            <person name="Chen Z.-H."/>
        </authorList>
    </citation>
    <scope>NUCLEOTIDE SEQUENCE [LARGE SCALE GENOMIC DNA]</scope>
    <source>
        <strain evidence="12">Whitten #5841</strain>
        <tissue evidence="12">Leaf</tissue>
    </source>
</reference>
<evidence type="ECO:0000313" key="13">
    <source>
        <dbReference type="Proteomes" id="UP000825935"/>
    </source>
</evidence>
<dbReference type="SUPFAM" id="SSF52540">
    <property type="entry name" value="P-loop containing nucleoside triphosphate hydrolases"/>
    <property type="match status" value="1"/>
</dbReference>
<dbReference type="SMART" id="SM00382">
    <property type="entry name" value="AAA"/>
    <property type="match status" value="1"/>
</dbReference>
<dbReference type="SUPFAM" id="SSF90123">
    <property type="entry name" value="ABC transporter transmembrane region"/>
    <property type="match status" value="1"/>
</dbReference>
<accession>A0A8T2S207</accession>
<organism evidence="12 13">
    <name type="scientific">Ceratopteris richardii</name>
    <name type="common">Triangle waterfern</name>
    <dbReference type="NCBI Taxonomy" id="49495"/>
    <lineage>
        <taxon>Eukaryota</taxon>
        <taxon>Viridiplantae</taxon>
        <taxon>Streptophyta</taxon>
        <taxon>Embryophyta</taxon>
        <taxon>Tracheophyta</taxon>
        <taxon>Polypodiopsida</taxon>
        <taxon>Polypodiidae</taxon>
        <taxon>Polypodiales</taxon>
        <taxon>Pteridineae</taxon>
        <taxon>Pteridaceae</taxon>
        <taxon>Parkerioideae</taxon>
        <taxon>Ceratopteris</taxon>
    </lineage>
</organism>
<evidence type="ECO:0000256" key="5">
    <source>
        <dbReference type="ARBA" id="ARBA00022741"/>
    </source>
</evidence>
<keyword evidence="8 9" id="KW-0472">Membrane</keyword>
<dbReference type="EMBL" id="CM035428">
    <property type="protein sequence ID" value="KAH7301683.1"/>
    <property type="molecule type" value="Genomic_DNA"/>
</dbReference>
<dbReference type="OMA" id="YTKPFNE"/>
<dbReference type="InterPro" id="IPR003439">
    <property type="entry name" value="ABC_transporter-like_ATP-bd"/>
</dbReference>
<dbReference type="GO" id="GO:0015421">
    <property type="term" value="F:ABC-type oligopeptide transporter activity"/>
    <property type="evidence" value="ECO:0007669"/>
    <property type="project" value="TreeGrafter"/>
</dbReference>
<keyword evidence="3" id="KW-0934">Plastid</keyword>
<dbReference type="FunFam" id="3.40.50.300:FF:000403">
    <property type="entry name" value="ATP-binding cassette sub-family B member 8, mitochondrial"/>
    <property type="match status" value="1"/>
</dbReference>
<feature type="domain" description="ABC transmembrane type-1" evidence="11">
    <location>
        <begin position="132"/>
        <end position="415"/>
    </location>
</feature>
<dbReference type="CDD" id="cd03249">
    <property type="entry name" value="ABC_MTABC3_MDL1_MDL2"/>
    <property type="match status" value="1"/>
</dbReference>
<dbReference type="InterPro" id="IPR036640">
    <property type="entry name" value="ABC1_TM_sf"/>
</dbReference>
<dbReference type="Gene3D" id="1.20.1560.10">
    <property type="entry name" value="ABC transporter type 1, transmembrane domain"/>
    <property type="match status" value="1"/>
</dbReference>
<dbReference type="InterPro" id="IPR039421">
    <property type="entry name" value="Type_1_exporter"/>
</dbReference>
<feature type="transmembrane region" description="Helical" evidence="9">
    <location>
        <begin position="358"/>
        <end position="374"/>
    </location>
</feature>
<dbReference type="PROSITE" id="PS00211">
    <property type="entry name" value="ABC_TRANSPORTER_1"/>
    <property type="match status" value="1"/>
</dbReference>
<evidence type="ECO:0000313" key="12">
    <source>
        <dbReference type="EMBL" id="KAH7301683.1"/>
    </source>
</evidence>
<evidence type="ECO:0000256" key="9">
    <source>
        <dbReference type="SAM" id="Phobius"/>
    </source>
</evidence>
<dbReference type="InterPro" id="IPR003593">
    <property type="entry name" value="AAA+_ATPase"/>
</dbReference>